<comment type="cofactor">
    <cofactor evidence="1 6">
        <name>heme</name>
        <dbReference type="ChEBI" id="CHEBI:30413"/>
    </cofactor>
</comment>
<dbReference type="InterPro" id="IPR036396">
    <property type="entry name" value="Cyt_P450_sf"/>
</dbReference>
<sequence>MFGPTIIILLGVVLILLVTPKSGRIIRRWLVAGLSYMIHQILLRVYPVYHEDGKTQIPTVPYQWPDGQGDVGKFLDGIENSSAWEKANGRVYRIWSGMTPEIVLASPDHLRIVFQDSAKHVKAANNNSGWLMNQVLGECVGLVSNKKWRCLRAATEAPFTHSAVTAYVDRVRRRIEEYMTSLETHGQLRCGILDPAGDMKMLPFLVVAEIIYGGISSEMEEELRGLAPLREELFRYIIKGGLPRYSWSRFLPTRANQALSVFKVAWASFNDRAVQRARDLSLGAPIEQMYAAVTAGTITADQLYQTLDESLYANLDVTTGALSWNLVFLASSPGTQQRVRQEVETFCRTGTMHKYLLDSSTYLTACILESSRLKPLAAFSVPQAAPTERVIDGYIVPGGTNFVVDSYAINIRHEFWGPDRTQYRPDRFLQLAAKDLRYHFWRFGFGSRQCMGKFVADLMLRALLTHMVTHFDTCLLDDEAEWRRDTESWITHPKMKLRCTKRTQNEGRI</sequence>
<keyword evidence="9" id="KW-1185">Reference proteome</keyword>
<evidence type="ECO:0000256" key="6">
    <source>
        <dbReference type="PIRSR" id="PIRSR602401-1"/>
    </source>
</evidence>
<keyword evidence="7" id="KW-0503">Monooxygenase</keyword>
<evidence type="ECO:0000313" key="8">
    <source>
        <dbReference type="EMBL" id="KIX09583.1"/>
    </source>
</evidence>
<dbReference type="GO" id="GO:0020037">
    <property type="term" value="F:heme binding"/>
    <property type="evidence" value="ECO:0007669"/>
    <property type="project" value="InterPro"/>
</dbReference>
<dbReference type="PRINTS" id="PR00463">
    <property type="entry name" value="EP450I"/>
</dbReference>
<dbReference type="STRING" id="1442369.A0A0D2HG20"/>
<dbReference type="CDD" id="cd20615">
    <property type="entry name" value="CYP_GliC-like"/>
    <property type="match status" value="1"/>
</dbReference>
<keyword evidence="6 7" id="KW-0349">Heme</keyword>
<comment type="similarity">
    <text evidence="2 7">Belongs to the cytochrome P450 family.</text>
</comment>
<dbReference type="InterPro" id="IPR002401">
    <property type="entry name" value="Cyt_P450_E_grp-I"/>
</dbReference>
<dbReference type="GO" id="GO:0016705">
    <property type="term" value="F:oxidoreductase activity, acting on paired donors, with incorporation or reduction of molecular oxygen"/>
    <property type="evidence" value="ECO:0007669"/>
    <property type="project" value="InterPro"/>
</dbReference>
<dbReference type="Proteomes" id="UP000053617">
    <property type="component" value="Unassembled WGS sequence"/>
</dbReference>
<dbReference type="PANTHER" id="PTHR24305">
    <property type="entry name" value="CYTOCHROME P450"/>
    <property type="match status" value="1"/>
</dbReference>
<proteinExistence type="inferred from homology"/>
<dbReference type="SUPFAM" id="SSF48264">
    <property type="entry name" value="Cytochrome P450"/>
    <property type="match status" value="1"/>
</dbReference>
<dbReference type="OrthoDB" id="2789670at2759"/>
<organism evidence="8 9">
    <name type="scientific">Rhinocladiella mackenziei CBS 650.93</name>
    <dbReference type="NCBI Taxonomy" id="1442369"/>
    <lineage>
        <taxon>Eukaryota</taxon>
        <taxon>Fungi</taxon>
        <taxon>Dikarya</taxon>
        <taxon>Ascomycota</taxon>
        <taxon>Pezizomycotina</taxon>
        <taxon>Eurotiomycetes</taxon>
        <taxon>Chaetothyriomycetidae</taxon>
        <taxon>Chaetothyriales</taxon>
        <taxon>Herpotrichiellaceae</taxon>
        <taxon>Rhinocladiella</taxon>
    </lineage>
</organism>
<dbReference type="PANTHER" id="PTHR24305:SF166">
    <property type="entry name" value="CYTOCHROME P450 12A4, MITOCHONDRIAL-RELATED"/>
    <property type="match status" value="1"/>
</dbReference>
<evidence type="ECO:0000256" key="2">
    <source>
        <dbReference type="ARBA" id="ARBA00010617"/>
    </source>
</evidence>
<dbReference type="Gene3D" id="1.10.630.10">
    <property type="entry name" value="Cytochrome P450"/>
    <property type="match status" value="1"/>
</dbReference>
<dbReference type="InterPro" id="IPR001128">
    <property type="entry name" value="Cyt_P450"/>
</dbReference>
<dbReference type="PROSITE" id="PS00086">
    <property type="entry name" value="CYTOCHROME_P450"/>
    <property type="match status" value="1"/>
</dbReference>
<dbReference type="Pfam" id="PF00067">
    <property type="entry name" value="p450"/>
    <property type="match status" value="1"/>
</dbReference>
<evidence type="ECO:0000256" key="4">
    <source>
        <dbReference type="ARBA" id="ARBA00023002"/>
    </source>
</evidence>
<dbReference type="InterPro" id="IPR017972">
    <property type="entry name" value="Cyt_P450_CS"/>
</dbReference>
<accession>A0A0D2HG20</accession>
<evidence type="ECO:0000256" key="5">
    <source>
        <dbReference type="ARBA" id="ARBA00023004"/>
    </source>
</evidence>
<evidence type="ECO:0000256" key="3">
    <source>
        <dbReference type="ARBA" id="ARBA00022723"/>
    </source>
</evidence>
<name>A0A0D2HG20_9EURO</name>
<protein>
    <submittedName>
        <fullName evidence="8">Uncharacterized protein</fullName>
    </submittedName>
</protein>
<dbReference type="HOGENOM" id="CLU_042557_2_0_1"/>
<dbReference type="InterPro" id="IPR050121">
    <property type="entry name" value="Cytochrome_P450_monoxygenase"/>
</dbReference>
<keyword evidence="5 6" id="KW-0408">Iron</keyword>
<gene>
    <name evidence="8" type="ORF">Z518_00663</name>
</gene>
<dbReference type="GO" id="GO:0004497">
    <property type="term" value="F:monooxygenase activity"/>
    <property type="evidence" value="ECO:0007669"/>
    <property type="project" value="UniProtKB-KW"/>
</dbReference>
<dbReference type="GO" id="GO:0005506">
    <property type="term" value="F:iron ion binding"/>
    <property type="evidence" value="ECO:0007669"/>
    <property type="project" value="InterPro"/>
</dbReference>
<evidence type="ECO:0000256" key="1">
    <source>
        <dbReference type="ARBA" id="ARBA00001971"/>
    </source>
</evidence>
<dbReference type="PRINTS" id="PR00385">
    <property type="entry name" value="P450"/>
</dbReference>
<evidence type="ECO:0000313" key="9">
    <source>
        <dbReference type="Proteomes" id="UP000053617"/>
    </source>
</evidence>
<dbReference type="AlphaFoldDB" id="A0A0D2HG20"/>
<dbReference type="VEuPathDB" id="FungiDB:Z518_00663"/>
<feature type="binding site" description="axial binding residue" evidence="6">
    <location>
        <position position="450"/>
    </location>
    <ligand>
        <name>heme</name>
        <dbReference type="ChEBI" id="CHEBI:30413"/>
    </ligand>
    <ligandPart>
        <name>Fe</name>
        <dbReference type="ChEBI" id="CHEBI:18248"/>
    </ligandPart>
</feature>
<dbReference type="GeneID" id="25288734"/>
<dbReference type="EMBL" id="KN847475">
    <property type="protein sequence ID" value="KIX09583.1"/>
    <property type="molecule type" value="Genomic_DNA"/>
</dbReference>
<keyword evidence="4 7" id="KW-0560">Oxidoreductase</keyword>
<dbReference type="RefSeq" id="XP_013276719.1">
    <property type="nucleotide sequence ID" value="XM_013421265.1"/>
</dbReference>
<reference evidence="8 9" key="1">
    <citation type="submission" date="2015-01" db="EMBL/GenBank/DDBJ databases">
        <title>The Genome Sequence of Rhinocladiella mackenzie CBS 650.93.</title>
        <authorList>
            <consortium name="The Broad Institute Genomics Platform"/>
            <person name="Cuomo C."/>
            <person name="de Hoog S."/>
            <person name="Gorbushina A."/>
            <person name="Stielow B."/>
            <person name="Teixiera M."/>
            <person name="Abouelleil A."/>
            <person name="Chapman S.B."/>
            <person name="Priest M."/>
            <person name="Young S.K."/>
            <person name="Wortman J."/>
            <person name="Nusbaum C."/>
            <person name="Birren B."/>
        </authorList>
    </citation>
    <scope>NUCLEOTIDE SEQUENCE [LARGE SCALE GENOMIC DNA]</scope>
    <source>
        <strain evidence="8 9">CBS 650.93</strain>
    </source>
</reference>
<evidence type="ECO:0000256" key="7">
    <source>
        <dbReference type="RuleBase" id="RU000461"/>
    </source>
</evidence>
<keyword evidence="3 6" id="KW-0479">Metal-binding</keyword>